<dbReference type="GO" id="GO:0043401">
    <property type="term" value="P:steroid hormone receptor signaling pathway"/>
    <property type="evidence" value="ECO:0007669"/>
    <property type="project" value="TreeGrafter"/>
</dbReference>
<dbReference type="PANTHER" id="PTHR10794:SF45">
    <property type="entry name" value="MONOACYLGLYCEROL LIPASE ABHD2"/>
    <property type="match status" value="1"/>
</dbReference>
<evidence type="ECO:0000313" key="4">
    <source>
        <dbReference type="Proteomes" id="UP001174909"/>
    </source>
</evidence>
<dbReference type="GO" id="GO:0036126">
    <property type="term" value="C:sperm flagellum"/>
    <property type="evidence" value="ECO:0007669"/>
    <property type="project" value="TreeGrafter"/>
</dbReference>
<accession>A0AA35QR54</accession>
<evidence type="ECO:0000256" key="2">
    <source>
        <dbReference type="SAM" id="Phobius"/>
    </source>
</evidence>
<dbReference type="EMBL" id="CASHTH010000003">
    <property type="protein sequence ID" value="CAI7988615.1"/>
    <property type="molecule type" value="Genomic_DNA"/>
</dbReference>
<dbReference type="SUPFAM" id="SSF53474">
    <property type="entry name" value="alpha/beta-Hydrolases"/>
    <property type="match status" value="1"/>
</dbReference>
<feature type="transmembrane region" description="Helical" evidence="2">
    <location>
        <begin position="36"/>
        <end position="57"/>
    </location>
</feature>
<sequence length="260" mass="28909">YTYGTRSSDQGRILRSKNFAPGRKRFHGGTVSDYPLAFLVLVVFLRGLYLTVSSYLLRDAGRRSSVRYPRKDSRLCPDIVWACTTLTHKCRPPLLWGASGHIQTAYNVLVGHVFVPSPVGDRQSLSTPDGCTVTNDLYQPQHPTSSSLFFLLCPGIGNHSETFYIRSFVHYLLSNGHNVVVLNHVGTLRDVHVTGNRLFTYAKVESVMDIASVREDLIQSSDEQGLTPLPDIPSLVLPVVTHLVPRLLKVAEFLATFAEV</sequence>
<dbReference type="GO" id="GO:0051793">
    <property type="term" value="P:medium-chain fatty acid catabolic process"/>
    <property type="evidence" value="ECO:0007669"/>
    <property type="project" value="TreeGrafter"/>
</dbReference>
<dbReference type="GO" id="GO:0048240">
    <property type="term" value="P:sperm capacitation"/>
    <property type="evidence" value="ECO:0007669"/>
    <property type="project" value="TreeGrafter"/>
</dbReference>
<evidence type="ECO:0000313" key="3">
    <source>
        <dbReference type="EMBL" id="CAI7988615.1"/>
    </source>
</evidence>
<proteinExistence type="inferred from homology"/>
<comment type="caution">
    <text evidence="3">The sequence shown here is derived from an EMBL/GenBank/DDBJ whole genome shotgun (WGS) entry which is preliminary data.</text>
</comment>
<feature type="non-terminal residue" evidence="3">
    <location>
        <position position="260"/>
    </location>
</feature>
<comment type="similarity">
    <text evidence="1">Belongs to the AB hydrolase superfamily. AB hydrolase 4 family.</text>
</comment>
<keyword evidence="2" id="KW-0472">Membrane</keyword>
<dbReference type="GO" id="GO:0008126">
    <property type="term" value="F:acetylesterase activity"/>
    <property type="evidence" value="ECO:0007669"/>
    <property type="project" value="TreeGrafter"/>
</dbReference>
<keyword evidence="2" id="KW-1133">Transmembrane helix</keyword>
<protein>
    <submittedName>
        <fullName evidence="3">Abhydrolase domain-containing protein 2</fullName>
    </submittedName>
</protein>
<name>A0AA35QR54_GEOBA</name>
<gene>
    <name evidence="3" type="ORF">GBAR_LOCUS23</name>
</gene>
<dbReference type="InterPro" id="IPR050960">
    <property type="entry name" value="AB_hydrolase_4_sf"/>
</dbReference>
<dbReference type="GO" id="GO:0047372">
    <property type="term" value="F:monoacylglycerol lipase activity"/>
    <property type="evidence" value="ECO:0007669"/>
    <property type="project" value="TreeGrafter"/>
</dbReference>
<dbReference type="GO" id="GO:0046464">
    <property type="term" value="P:acylglycerol catabolic process"/>
    <property type="evidence" value="ECO:0007669"/>
    <property type="project" value="TreeGrafter"/>
</dbReference>
<dbReference type="Proteomes" id="UP001174909">
    <property type="component" value="Unassembled WGS sequence"/>
</dbReference>
<dbReference type="AlphaFoldDB" id="A0AA35QR54"/>
<reference evidence="3" key="1">
    <citation type="submission" date="2023-03" db="EMBL/GenBank/DDBJ databases">
        <authorList>
            <person name="Steffen K."/>
            <person name="Cardenas P."/>
        </authorList>
    </citation>
    <scope>NUCLEOTIDE SEQUENCE</scope>
</reference>
<organism evidence="3 4">
    <name type="scientific">Geodia barretti</name>
    <name type="common">Barrett's horny sponge</name>
    <dbReference type="NCBI Taxonomy" id="519541"/>
    <lineage>
        <taxon>Eukaryota</taxon>
        <taxon>Metazoa</taxon>
        <taxon>Porifera</taxon>
        <taxon>Demospongiae</taxon>
        <taxon>Heteroscleromorpha</taxon>
        <taxon>Tetractinellida</taxon>
        <taxon>Astrophorina</taxon>
        <taxon>Geodiidae</taxon>
        <taxon>Geodia</taxon>
    </lineage>
</organism>
<dbReference type="InterPro" id="IPR029058">
    <property type="entry name" value="AB_hydrolase_fold"/>
</dbReference>
<dbReference type="PANTHER" id="PTHR10794">
    <property type="entry name" value="ABHYDROLASE DOMAIN-CONTAINING PROTEIN"/>
    <property type="match status" value="1"/>
</dbReference>
<keyword evidence="4" id="KW-1185">Reference proteome</keyword>
<keyword evidence="2" id="KW-0812">Transmembrane</keyword>
<evidence type="ECO:0000256" key="1">
    <source>
        <dbReference type="ARBA" id="ARBA00010884"/>
    </source>
</evidence>
<dbReference type="GO" id="GO:0097524">
    <property type="term" value="C:sperm plasma membrane"/>
    <property type="evidence" value="ECO:0007669"/>
    <property type="project" value="TreeGrafter"/>
</dbReference>
<dbReference type="GO" id="GO:0051792">
    <property type="term" value="P:medium-chain fatty acid biosynthetic process"/>
    <property type="evidence" value="ECO:0007669"/>
    <property type="project" value="TreeGrafter"/>
</dbReference>